<evidence type="ECO:0000256" key="5">
    <source>
        <dbReference type="ARBA" id="ARBA00023315"/>
    </source>
</evidence>
<feature type="domain" description="AB hydrolase-1" evidence="7">
    <location>
        <begin position="97"/>
        <end position="312"/>
    </location>
</feature>
<accession>A0A5S9IQ63</accession>
<dbReference type="RefSeq" id="WP_151969526.1">
    <property type="nucleotide sequence ID" value="NZ_AP019860.1"/>
</dbReference>
<keyword evidence="4" id="KW-0583">PHB biosynthesis</keyword>
<sequence length="332" mass="37595">MQTSAVTHDNTLHPFADHAQKEMVFQNTHITLFKYTPQTVKCDTPVCISYALVNKTYVLDLSPKNSFIRSLLKEGLIVYLIVWHDPAKTMCNVTLEDYVCRNLNICVDKVRQLHDIPQINLLGICQGGTFSLMYTSLFGEKIKNLILMVTPVDFHSSENLFTHMAKTWDTKKIAGGFPLLTGDFMNMGFLQLKPCELLINKYVGAVQFLNDEHKREFFLRMEKWIFDSPAQAGNTWSEFIEKCYQKNALVNDTFVLGGNKVSLSNIKCPVLNLTAAKDHLVPNECSTPLKNVISSTDYTYESFSTGHIGILVGRIVAKKVAPTIGEWLQKRD</sequence>
<dbReference type="InterPro" id="IPR010941">
    <property type="entry name" value="PhaC_N"/>
</dbReference>
<dbReference type="UniPathway" id="UPA00917"/>
<comment type="pathway">
    <text evidence="1">Biopolymer metabolism; poly-(R)-3-hydroxybutanoate biosynthesis.</text>
</comment>
<evidence type="ECO:0000256" key="4">
    <source>
        <dbReference type="ARBA" id="ARBA00022752"/>
    </source>
</evidence>
<dbReference type="KEGG" id="uam:UABAM_03788"/>
<dbReference type="Proteomes" id="UP000326354">
    <property type="component" value="Chromosome"/>
</dbReference>
<dbReference type="OrthoDB" id="9767934at2"/>
<keyword evidence="10" id="KW-1185">Reference proteome</keyword>
<keyword evidence="3" id="KW-0808">Transferase</keyword>
<protein>
    <recommendedName>
        <fullName evidence="2">Poly(3-hydroxyalkanoate) polymerase subunit PhaC</fullName>
    </recommendedName>
    <alternativeName>
        <fullName evidence="6">PHB synthase subunit PhaC</fullName>
    </alternativeName>
</protein>
<dbReference type="PANTHER" id="PTHR36837">
    <property type="entry name" value="POLY(3-HYDROXYALKANOATE) POLYMERASE SUBUNIT PHAC"/>
    <property type="match status" value="1"/>
</dbReference>
<evidence type="ECO:0000256" key="1">
    <source>
        <dbReference type="ARBA" id="ARBA00004683"/>
    </source>
</evidence>
<proteinExistence type="predicted"/>
<dbReference type="GO" id="GO:0042619">
    <property type="term" value="P:poly-hydroxybutyrate biosynthetic process"/>
    <property type="evidence" value="ECO:0007669"/>
    <property type="project" value="UniProtKB-KW"/>
</dbReference>
<evidence type="ECO:0000259" key="7">
    <source>
        <dbReference type="Pfam" id="PF00561"/>
    </source>
</evidence>
<dbReference type="AlphaFoldDB" id="A0A5S9IQ63"/>
<dbReference type="Gene3D" id="3.40.50.1820">
    <property type="entry name" value="alpha/beta hydrolase"/>
    <property type="match status" value="1"/>
</dbReference>
<dbReference type="InterPro" id="IPR000073">
    <property type="entry name" value="AB_hydrolase_1"/>
</dbReference>
<dbReference type="PANTHER" id="PTHR36837:SF2">
    <property type="entry name" value="POLY(3-HYDROXYALKANOATE) POLYMERASE SUBUNIT PHAC"/>
    <property type="match status" value="1"/>
</dbReference>
<name>A0A5S9IQ63_UABAM</name>
<organism evidence="9 10">
    <name type="scientific">Uabimicrobium amorphum</name>
    <dbReference type="NCBI Taxonomy" id="2596890"/>
    <lineage>
        <taxon>Bacteria</taxon>
        <taxon>Pseudomonadati</taxon>
        <taxon>Planctomycetota</taxon>
        <taxon>Candidatus Uabimicrobiia</taxon>
        <taxon>Candidatus Uabimicrobiales</taxon>
        <taxon>Candidatus Uabimicrobiaceae</taxon>
        <taxon>Candidatus Uabimicrobium</taxon>
    </lineage>
</organism>
<dbReference type="GO" id="GO:0016746">
    <property type="term" value="F:acyltransferase activity"/>
    <property type="evidence" value="ECO:0007669"/>
    <property type="project" value="UniProtKB-KW"/>
</dbReference>
<evidence type="ECO:0000256" key="6">
    <source>
        <dbReference type="ARBA" id="ARBA00033356"/>
    </source>
</evidence>
<evidence type="ECO:0000256" key="2">
    <source>
        <dbReference type="ARBA" id="ARBA00019065"/>
    </source>
</evidence>
<evidence type="ECO:0000313" key="10">
    <source>
        <dbReference type="Proteomes" id="UP000326354"/>
    </source>
</evidence>
<evidence type="ECO:0000313" key="9">
    <source>
        <dbReference type="EMBL" id="BBM85421.1"/>
    </source>
</evidence>
<dbReference type="Pfam" id="PF07167">
    <property type="entry name" value="PhaC_N"/>
    <property type="match status" value="1"/>
</dbReference>
<evidence type="ECO:0000256" key="3">
    <source>
        <dbReference type="ARBA" id="ARBA00022679"/>
    </source>
</evidence>
<keyword evidence="5" id="KW-0012">Acyltransferase</keyword>
<dbReference type="EMBL" id="AP019860">
    <property type="protein sequence ID" value="BBM85421.1"/>
    <property type="molecule type" value="Genomic_DNA"/>
</dbReference>
<dbReference type="NCBIfam" id="TIGR01836">
    <property type="entry name" value="PHA_synth_III_C"/>
    <property type="match status" value="1"/>
</dbReference>
<gene>
    <name evidence="9" type="ORF">UABAM_03788</name>
</gene>
<dbReference type="InterPro" id="IPR029058">
    <property type="entry name" value="AB_hydrolase_fold"/>
</dbReference>
<reference evidence="9 10" key="1">
    <citation type="submission" date="2019-08" db="EMBL/GenBank/DDBJ databases">
        <title>Complete genome sequence of Candidatus Uab amorphum.</title>
        <authorList>
            <person name="Shiratori T."/>
            <person name="Suzuki S."/>
            <person name="Kakizawa Y."/>
            <person name="Ishida K."/>
        </authorList>
    </citation>
    <scope>NUCLEOTIDE SEQUENCE [LARGE SCALE GENOMIC DNA]</scope>
    <source>
        <strain evidence="9 10">SRT547</strain>
    </source>
</reference>
<feature type="domain" description="Poly-beta-hydroxybutyrate polymerase N-terminal" evidence="8">
    <location>
        <begin position="21"/>
        <end position="69"/>
    </location>
</feature>
<dbReference type="Pfam" id="PF00561">
    <property type="entry name" value="Abhydrolase_1"/>
    <property type="match status" value="1"/>
</dbReference>
<dbReference type="InterPro" id="IPR051321">
    <property type="entry name" value="PHA/PHB_synthase"/>
</dbReference>
<dbReference type="SUPFAM" id="SSF53474">
    <property type="entry name" value="alpha/beta-Hydrolases"/>
    <property type="match status" value="1"/>
</dbReference>
<evidence type="ECO:0000259" key="8">
    <source>
        <dbReference type="Pfam" id="PF07167"/>
    </source>
</evidence>
<dbReference type="InterPro" id="IPR010125">
    <property type="entry name" value="PHA_synth_III_C"/>
</dbReference>